<evidence type="ECO:0000313" key="2">
    <source>
        <dbReference type="EMBL" id="ODR52157.1"/>
    </source>
</evidence>
<evidence type="ECO:0000256" key="1">
    <source>
        <dbReference type="SAM" id="MobiDB-lite"/>
    </source>
</evidence>
<dbReference type="Proteomes" id="UP000094869">
    <property type="component" value="Unassembled WGS sequence"/>
</dbReference>
<evidence type="ECO:0000313" key="4">
    <source>
        <dbReference type="Proteomes" id="UP000094271"/>
    </source>
</evidence>
<reference evidence="2 4" key="2">
    <citation type="submission" date="2016-08" db="EMBL/GenBank/DDBJ databases">
        <authorList>
            <person name="Seilhamer J.J."/>
        </authorList>
    </citation>
    <scope>NUCLEOTIDE SEQUENCE [LARGE SCALE GENOMIC DNA]</scope>
    <source>
        <strain evidence="2 4">NML150140-1</strain>
    </source>
</reference>
<dbReference type="Proteomes" id="UP000094271">
    <property type="component" value="Unassembled WGS sequence"/>
</dbReference>
<gene>
    <name evidence="2" type="ORF">BEI59_11640</name>
    <name evidence="3" type="ORF">BEI63_17330</name>
</gene>
<name>A0A1E3UKF9_9FIRM</name>
<evidence type="ECO:0000313" key="5">
    <source>
        <dbReference type="Proteomes" id="UP000094869"/>
    </source>
</evidence>
<accession>A0A1E3UKF9</accession>
<sequence>MAGEYGYEIVRNSRFCCLQQPDHGVRHRIKSREWQEGTEERDGIREVEMGNEQLPLSANPFI</sequence>
<comment type="caution">
    <text evidence="2">The sequence shown here is derived from an EMBL/GenBank/DDBJ whole genome shotgun (WGS) entry which is preliminary data.</text>
</comment>
<dbReference type="AlphaFoldDB" id="A0A1E3UKF9"/>
<feature type="region of interest" description="Disordered" evidence="1">
    <location>
        <begin position="33"/>
        <end position="62"/>
    </location>
</feature>
<feature type="compositionally biased region" description="Basic and acidic residues" evidence="1">
    <location>
        <begin position="33"/>
        <end position="48"/>
    </location>
</feature>
<proteinExistence type="predicted"/>
<dbReference type="EMBL" id="MEHD01000025">
    <property type="protein sequence ID" value="ODR54698.1"/>
    <property type="molecule type" value="Genomic_DNA"/>
</dbReference>
<evidence type="ECO:0000313" key="3">
    <source>
        <dbReference type="EMBL" id="ODR54698.1"/>
    </source>
</evidence>
<reference evidence="3 5" key="1">
    <citation type="submission" date="2016-08" db="EMBL/GenBank/DDBJ databases">
        <title>Characterization of Isolates of Eisenbergiella tayi Derived from Blood Cultures, Using Whole Genome Sequencing.</title>
        <authorList>
            <person name="Bernier A.-M."/>
            <person name="Burdz T."/>
            <person name="Wiebe D."/>
            <person name="Bernard K."/>
        </authorList>
    </citation>
    <scope>NUCLEOTIDE SEQUENCE [LARGE SCALE GENOMIC DNA]</scope>
    <source>
        <strain evidence="3 5">NML120146</strain>
    </source>
</reference>
<dbReference type="EMBL" id="MEHA01000007">
    <property type="protein sequence ID" value="ODR52157.1"/>
    <property type="molecule type" value="Genomic_DNA"/>
</dbReference>
<organism evidence="2 4">
    <name type="scientific">Eisenbergiella tayi</name>
    <dbReference type="NCBI Taxonomy" id="1432052"/>
    <lineage>
        <taxon>Bacteria</taxon>
        <taxon>Bacillati</taxon>
        <taxon>Bacillota</taxon>
        <taxon>Clostridia</taxon>
        <taxon>Lachnospirales</taxon>
        <taxon>Lachnospiraceae</taxon>
        <taxon>Eisenbergiella</taxon>
    </lineage>
</organism>
<protein>
    <submittedName>
        <fullName evidence="2">Uncharacterized protein</fullName>
    </submittedName>
</protein>
<keyword evidence="5" id="KW-1185">Reference proteome</keyword>